<feature type="signal peptide" evidence="1">
    <location>
        <begin position="1"/>
        <end position="21"/>
    </location>
</feature>
<proteinExistence type="predicted"/>
<protein>
    <recommendedName>
        <fullName evidence="4">RHS repeat-associated core domain-containing protein</fullName>
    </recommendedName>
</protein>
<gene>
    <name evidence="2" type="ORF">DCC81_25085</name>
</gene>
<dbReference type="Proteomes" id="UP000244450">
    <property type="component" value="Unassembled WGS sequence"/>
</dbReference>
<keyword evidence="1" id="KW-0732">Signal</keyword>
<dbReference type="Gene3D" id="2.180.10.10">
    <property type="entry name" value="RHS repeat-associated core"/>
    <property type="match status" value="1"/>
</dbReference>
<evidence type="ECO:0000313" key="2">
    <source>
        <dbReference type="EMBL" id="PUZ21863.1"/>
    </source>
</evidence>
<keyword evidence="3" id="KW-1185">Reference proteome</keyword>
<dbReference type="PANTHER" id="PTHR32305">
    <property type="match status" value="1"/>
</dbReference>
<evidence type="ECO:0008006" key="4">
    <source>
        <dbReference type="Google" id="ProtNLM"/>
    </source>
</evidence>
<name>A0A2T7BBW6_9BACT</name>
<evidence type="ECO:0000313" key="3">
    <source>
        <dbReference type="Proteomes" id="UP000244450"/>
    </source>
</evidence>
<accession>A0A2T7BBW6</accession>
<dbReference type="InterPro" id="IPR050708">
    <property type="entry name" value="T6SS_VgrG/RHS"/>
</dbReference>
<sequence>MKWLSLLFGLVCLFVYSSSQAQMDVKTDPRIAPLLRQAANGQPDLVIFGRKPVSNMYVNMAVLDKTSKRLYWFTCYGTAYDSVQLRDGDYAQITSNAIDPFSFYKELCLAKEVFLDEAVVEYRELGKLALKDTSYNRRIVYNTVAVQSAHSTLQQLMALEGLFKKQCIKLSLFNCPSPSLSSTNEAFIIRKSFAGKTVNRLDTSVYYAASPLGFVAKISLSSHDSLKMLVYDGQDHVLDSMPLRPGKYTSLRASGEDVFLLYRGWLELQSQQLKEAIGQTTRLLNRQDTGLYIQAHRVDNREKLLLALGQLKSQQQEVEQRILNLTLPDKEMIGHMLKSSCPNGATQITYLSSGMGFAYTASHSRGEKEYELSNHLGNVMSTVSDRKLGVDDGGGNIAYYNVDVVNSDDYYPFGSLMPGRTYSPRDKYRYGFNGEEDDNEVKGDGNQQDYGMRIYDSRVGRFLSTDPIAKQYPELTPYQFASNSPIRLIDIDGLEGGIPIKYQGDDPLTLLIDWVKLRHHQGVINVDIAEGARKQAIQQGRANGDNIDWTTKALVYISPFWNGGANRFIPGASNVEDAKDAKKYFSQGQYGMGALSVFFALPEIGNISKVFKGLSPELKGLIKTVGKATDESKELVILTKTGKFEDALNVSKGLAGDLGEDAIEYTGKFGSQEGKVTGWSSANGKSGFRVDYDAAKGAHINWWNGKEKGAVQFSADQRVVDMMIENEIPKSLNH</sequence>
<dbReference type="RefSeq" id="WP_108689511.1">
    <property type="nucleotide sequence ID" value="NZ_QCYK01000004.1"/>
</dbReference>
<evidence type="ECO:0000256" key="1">
    <source>
        <dbReference type="SAM" id="SignalP"/>
    </source>
</evidence>
<comment type="caution">
    <text evidence="2">The sequence shown here is derived from an EMBL/GenBank/DDBJ whole genome shotgun (WGS) entry which is preliminary data.</text>
</comment>
<dbReference type="EMBL" id="QCYK01000004">
    <property type="protein sequence ID" value="PUZ21863.1"/>
    <property type="molecule type" value="Genomic_DNA"/>
</dbReference>
<dbReference type="AlphaFoldDB" id="A0A2T7BBW6"/>
<dbReference type="NCBIfam" id="TIGR03696">
    <property type="entry name" value="Rhs_assc_core"/>
    <property type="match status" value="1"/>
</dbReference>
<reference evidence="2 3" key="1">
    <citation type="submission" date="2018-04" db="EMBL/GenBank/DDBJ databases">
        <title>Chitinophaga fuyangensis sp. nov., isolated from soil in a chemical factory.</title>
        <authorList>
            <person name="Chen K."/>
        </authorList>
    </citation>
    <scope>NUCLEOTIDE SEQUENCE [LARGE SCALE GENOMIC DNA]</scope>
    <source>
        <strain evidence="2 3">LY-1</strain>
    </source>
</reference>
<feature type="chain" id="PRO_5015507046" description="RHS repeat-associated core domain-containing protein" evidence="1">
    <location>
        <begin position="22"/>
        <end position="734"/>
    </location>
</feature>
<dbReference type="InterPro" id="IPR022385">
    <property type="entry name" value="Rhs_assc_core"/>
</dbReference>
<dbReference type="OrthoDB" id="2972467at2"/>
<dbReference type="PANTHER" id="PTHR32305:SF15">
    <property type="entry name" value="PROTEIN RHSA-RELATED"/>
    <property type="match status" value="1"/>
</dbReference>
<organism evidence="2 3">
    <name type="scientific">Chitinophaga parva</name>
    <dbReference type="NCBI Taxonomy" id="2169414"/>
    <lineage>
        <taxon>Bacteria</taxon>
        <taxon>Pseudomonadati</taxon>
        <taxon>Bacteroidota</taxon>
        <taxon>Chitinophagia</taxon>
        <taxon>Chitinophagales</taxon>
        <taxon>Chitinophagaceae</taxon>
        <taxon>Chitinophaga</taxon>
    </lineage>
</organism>